<reference evidence="1 2" key="1">
    <citation type="submission" date="2019-08" db="EMBL/GenBank/DDBJ databases">
        <title>Draft genome sequences of two oriental melons (Cucumis melo L. var makuwa).</title>
        <authorList>
            <person name="Kwon S.-Y."/>
        </authorList>
    </citation>
    <scope>NUCLEOTIDE SEQUENCE [LARGE SCALE GENOMIC DNA]</scope>
    <source>
        <strain evidence="2">cv. Chang Bougi</strain>
        <tissue evidence="1">Leaf</tissue>
    </source>
</reference>
<dbReference type="AlphaFoldDB" id="A0A5D3C0W3"/>
<accession>A0A5D3C0W3</accession>
<dbReference type="Proteomes" id="UP000321947">
    <property type="component" value="Unassembled WGS sequence"/>
</dbReference>
<proteinExistence type="predicted"/>
<evidence type="ECO:0000313" key="1">
    <source>
        <dbReference type="EMBL" id="TYK05020.1"/>
    </source>
</evidence>
<protein>
    <submittedName>
        <fullName evidence="1">Retrotransposon protein</fullName>
    </submittedName>
</protein>
<name>A0A5D3C0W3_CUCMM</name>
<comment type="caution">
    <text evidence="1">The sequence shown here is derived from an EMBL/GenBank/DDBJ whole genome shotgun (WGS) entry which is preliminary data.</text>
</comment>
<evidence type="ECO:0000313" key="2">
    <source>
        <dbReference type="Proteomes" id="UP000321947"/>
    </source>
</evidence>
<dbReference type="EMBL" id="SSTD01014011">
    <property type="protein sequence ID" value="TYK05020.1"/>
    <property type="molecule type" value="Genomic_DNA"/>
</dbReference>
<gene>
    <name evidence="1" type="ORF">E5676_scaffold143G002730</name>
</gene>
<sequence>MANSSRNLNHPWMKAEESCLVDYLVNLVNAGSGFDWNDELKCIIAEKDTRPAANDLLNKPFPLYDELLYVFSKDRATGAHAETFVDIRSNVPGGSKGVQQEDGLDMEFPTMYNPGMNMSPEDMMGARLGKSIDCSVEDSARCMMVMTQKLTVMKAFLDLSDEMKLAYYNVILHDNP</sequence>
<dbReference type="PANTHER" id="PTHR46250">
    <property type="entry name" value="MYB/SANT-LIKE DNA-BINDING DOMAIN PROTEIN-RELATED"/>
    <property type="match status" value="1"/>
</dbReference>
<organism evidence="1 2">
    <name type="scientific">Cucumis melo var. makuwa</name>
    <name type="common">Oriental melon</name>
    <dbReference type="NCBI Taxonomy" id="1194695"/>
    <lineage>
        <taxon>Eukaryota</taxon>
        <taxon>Viridiplantae</taxon>
        <taxon>Streptophyta</taxon>
        <taxon>Embryophyta</taxon>
        <taxon>Tracheophyta</taxon>
        <taxon>Spermatophyta</taxon>
        <taxon>Magnoliopsida</taxon>
        <taxon>eudicotyledons</taxon>
        <taxon>Gunneridae</taxon>
        <taxon>Pentapetalae</taxon>
        <taxon>rosids</taxon>
        <taxon>fabids</taxon>
        <taxon>Cucurbitales</taxon>
        <taxon>Cucurbitaceae</taxon>
        <taxon>Benincaseae</taxon>
        <taxon>Cucumis</taxon>
    </lineage>
</organism>